<dbReference type="Proteomes" id="UP000527632">
    <property type="component" value="Unassembled WGS sequence"/>
</dbReference>
<dbReference type="Proteomes" id="UP000365297">
    <property type="component" value="Unassembled WGS sequence"/>
</dbReference>
<dbReference type="EMBL" id="AABGUK010000004">
    <property type="protein sequence ID" value="EAH4242656.1"/>
    <property type="molecule type" value="Genomic_DNA"/>
</dbReference>
<dbReference type="Proteomes" id="UP000528151">
    <property type="component" value="Unassembled WGS sequence"/>
</dbReference>
<dbReference type="Gene3D" id="1.10.260.40">
    <property type="entry name" value="lambda repressor-like DNA-binding domains"/>
    <property type="match status" value="1"/>
</dbReference>
<dbReference type="Proteomes" id="UP000272537">
    <property type="component" value="Unassembled WGS sequence"/>
</dbReference>
<evidence type="ECO:0000259" key="1">
    <source>
        <dbReference type="PROSITE" id="PS50943"/>
    </source>
</evidence>
<dbReference type="SMART" id="SM00530">
    <property type="entry name" value="HTH_XRE"/>
    <property type="match status" value="1"/>
</dbReference>
<proteinExistence type="predicted"/>
<dbReference type="EMBL" id="AABBZO010000001">
    <property type="protein sequence ID" value="EAG4460893.1"/>
    <property type="molecule type" value="Genomic_DNA"/>
</dbReference>
<dbReference type="SUPFAM" id="SSF47413">
    <property type="entry name" value="lambda repressor-like DNA-binding domains"/>
    <property type="match status" value="1"/>
</dbReference>
<dbReference type="CDD" id="cd00093">
    <property type="entry name" value="HTH_XRE"/>
    <property type="match status" value="1"/>
</dbReference>
<gene>
    <name evidence="2" type="ORF">ARY78_08915</name>
    <name evidence="3" type="ORF">CA369_01195</name>
    <name evidence="6" type="ORF">DYZ80_01100</name>
    <name evidence="4" type="ORF">E5F58_11735</name>
    <name evidence="5" type="ORF">F6515_08125</name>
</gene>
<reference evidence="6 7" key="1">
    <citation type="journal article" date="2018" name="BMC Genomics">
        <title>Genes significantly associated with lineage II food isolates of Listeria monocytogenes.</title>
        <authorList>
            <person name="Pirone-Davies C."/>
            <person name="Chen Y."/>
            <person name="Pightling A."/>
            <person name="Ryan G."/>
            <person name="Wang Y."/>
            <person name="Yao K."/>
            <person name="Hoffmann M."/>
            <person name="Allard M.W."/>
        </authorList>
    </citation>
    <scope>NUCLEOTIDE SEQUENCE [LARGE SCALE GENOMIC DNA]</scope>
    <source>
        <strain evidence="6 7">PNUSAL000550</strain>
    </source>
</reference>
<reference evidence="4 10" key="2">
    <citation type="submission" date="2019-04" db="EMBL/GenBank/DDBJ databases">
        <authorList>
            <consortium name="GenomeTrakr: Next Generation Sequencing Network for Food Pathogen Tracability"/>
        </authorList>
    </citation>
    <scope>NUCLEOTIDE SEQUENCE [LARGE SCALE GENOMIC DNA]</scope>
    <source>
        <strain evidence="3 11">CFSAN063727</strain>
        <strain evidence="2 8">FDA00007096</strain>
        <strain evidence="4 10">LS1344</strain>
    </source>
</reference>
<dbReference type="InterPro" id="IPR001387">
    <property type="entry name" value="Cro/C1-type_HTH"/>
</dbReference>
<dbReference type="RefSeq" id="WP_010959107.1">
    <property type="nucleotide sequence ID" value="NC_021825.2"/>
</dbReference>
<evidence type="ECO:0000313" key="3">
    <source>
        <dbReference type="EMBL" id="EAG4460893.1"/>
    </source>
</evidence>
<dbReference type="KEGG" id="lmok:CQ02_14390"/>
<dbReference type="EMBL" id="AALGDA010000021">
    <property type="protein sequence ID" value="ECY9782961.1"/>
    <property type="molecule type" value="Genomic_DNA"/>
</dbReference>
<name>A0A0B8R919_LISMN</name>
<comment type="caution">
    <text evidence="4">The sequence shown here is derived from an EMBL/GenBank/DDBJ whole genome shotgun (WGS) entry which is preliminary data.</text>
</comment>
<dbReference type="Pfam" id="PF01381">
    <property type="entry name" value="HTH_3"/>
    <property type="match status" value="1"/>
</dbReference>
<evidence type="ECO:0000313" key="2">
    <source>
        <dbReference type="EMBL" id="EAC5550548.1"/>
    </source>
</evidence>
<reference evidence="5 9" key="3">
    <citation type="submission" date="2019-09" db="EMBL/GenBank/DDBJ databases">
        <authorList>
            <consortium name="PulseNet: The National Subtyping Network for Foodborne Disease Surveillance"/>
            <person name="Tarr C.L."/>
            <person name="Trees E."/>
            <person name="Katz L.S."/>
            <person name="Carleton-Romer H.A."/>
            <person name="Stroika S."/>
            <person name="Kucerova Z."/>
            <person name="Roache K.F."/>
            <person name="Sabol A.L."/>
            <person name="Besser J."/>
            <person name="Gerner-Smidt P."/>
        </authorList>
    </citation>
    <scope>NUCLEOTIDE SEQUENCE [LARGE SCALE GENOMIC DNA]</scope>
    <source>
        <strain evidence="5 9">PNUSAL005692</strain>
    </source>
</reference>
<dbReference type="AlphaFoldDB" id="A0A0B8R919"/>
<dbReference type="InterPro" id="IPR010982">
    <property type="entry name" value="Lambda_DNA-bd_dom_sf"/>
</dbReference>
<dbReference type="EMBL" id="AAAIXK010000004">
    <property type="protein sequence ID" value="EAC5550548.1"/>
    <property type="molecule type" value="Genomic_DNA"/>
</dbReference>
<feature type="domain" description="HTH cro/C1-type" evidence="1">
    <location>
        <begin position="15"/>
        <end position="71"/>
    </location>
</feature>
<dbReference type="Proteomes" id="UP000489121">
    <property type="component" value="Unassembled WGS sequence"/>
</dbReference>
<dbReference type="EMBL" id="QXLS01000002">
    <property type="protein sequence ID" value="RKA09456.1"/>
    <property type="molecule type" value="Genomic_DNA"/>
</dbReference>
<dbReference type="PROSITE" id="PS50943">
    <property type="entry name" value="HTH_CROC1"/>
    <property type="match status" value="1"/>
</dbReference>
<sequence length="276" mass="31609">MRSIEIDKKKLGLKIKSIRLTKGLNQGEFGALFTPGADKSIVSRWEKGISIPSADRLKIISEIGNITIDDLIYGTIEEALRNLLQEAETFYEKKGYQKNDVLADSITDTDTFVRLSLLNTISGFKHNSYFNTSRPKCFKKAKEDWSETELQEVNNYYMLEDMKGSKSIMDMALDEAFSKNLKPTDEIELLKVLAYCSELLFNDEAYTNQGLLNFVSNNISEIFEEKLSNFTQTAISTSKGKKVVIRENINPELVEELEMLYNKIHEKIECLEEEYS</sequence>
<evidence type="ECO:0000313" key="9">
    <source>
        <dbReference type="Proteomes" id="UP000489121"/>
    </source>
</evidence>
<evidence type="ECO:0000313" key="4">
    <source>
        <dbReference type="EMBL" id="EAH4242656.1"/>
    </source>
</evidence>
<evidence type="ECO:0000313" key="7">
    <source>
        <dbReference type="Proteomes" id="UP000272537"/>
    </source>
</evidence>
<evidence type="ECO:0000313" key="8">
    <source>
        <dbReference type="Proteomes" id="UP000365297"/>
    </source>
</evidence>
<accession>A0A0B8R919</accession>
<evidence type="ECO:0000313" key="10">
    <source>
        <dbReference type="Proteomes" id="UP000527632"/>
    </source>
</evidence>
<dbReference type="GO" id="GO:0003677">
    <property type="term" value="F:DNA binding"/>
    <property type="evidence" value="ECO:0007669"/>
    <property type="project" value="InterPro"/>
</dbReference>
<evidence type="ECO:0000313" key="11">
    <source>
        <dbReference type="Proteomes" id="UP000528151"/>
    </source>
</evidence>
<evidence type="ECO:0000313" key="5">
    <source>
        <dbReference type="EMBL" id="ECY9782961.1"/>
    </source>
</evidence>
<organism evidence="4 10">
    <name type="scientific">Listeria monocytogenes</name>
    <dbReference type="NCBI Taxonomy" id="1639"/>
    <lineage>
        <taxon>Bacteria</taxon>
        <taxon>Bacillati</taxon>
        <taxon>Bacillota</taxon>
        <taxon>Bacilli</taxon>
        <taxon>Bacillales</taxon>
        <taxon>Listeriaceae</taxon>
        <taxon>Listeria</taxon>
    </lineage>
</organism>
<evidence type="ECO:0000313" key="6">
    <source>
        <dbReference type="EMBL" id="RKA09456.1"/>
    </source>
</evidence>
<protein>
    <submittedName>
        <fullName evidence="5">Helix-turn-helix transcriptional regulator</fullName>
    </submittedName>
    <submittedName>
        <fullName evidence="4">XRE family transcriptional regulator</fullName>
    </submittedName>
</protein>